<dbReference type="Proteomes" id="UP001139293">
    <property type="component" value="Unassembled WGS sequence"/>
</dbReference>
<dbReference type="PIRSF" id="PIRSF031924">
    <property type="entry name" value="Pi-irrepressible_AP"/>
    <property type="match status" value="1"/>
</dbReference>
<evidence type="ECO:0000256" key="4">
    <source>
        <dbReference type="PIRSR" id="PIRSR031924-50"/>
    </source>
</evidence>
<feature type="binding site" evidence="5">
    <location>
        <begin position="189"/>
        <end position="191"/>
    </location>
    <ligand>
        <name>substrate</name>
    </ligand>
</feature>
<name>A0A9X1ZCI1_9GAMM</name>
<feature type="binding site" evidence="5">
    <location>
        <position position="113"/>
    </location>
    <ligand>
        <name>substrate</name>
    </ligand>
</feature>
<keyword evidence="2" id="KW-0479">Metal-binding</keyword>
<evidence type="ECO:0000256" key="2">
    <source>
        <dbReference type="ARBA" id="ARBA00022723"/>
    </source>
</evidence>
<accession>A0A9X1ZCI1</accession>
<feature type="signal peptide" evidence="6">
    <location>
        <begin position="1"/>
        <end position="35"/>
    </location>
</feature>
<keyword evidence="3 6" id="KW-0732">Signal</keyword>
<dbReference type="InterPro" id="IPR017850">
    <property type="entry name" value="Alkaline_phosphatase_core_sf"/>
</dbReference>
<reference evidence="7" key="1">
    <citation type="submission" date="2022-01" db="EMBL/GenBank/DDBJ databases">
        <title>Whole genome-based taxonomy of the Shewanellaceae.</title>
        <authorList>
            <person name="Martin-Rodriguez A.J."/>
        </authorList>
    </citation>
    <scope>NUCLEOTIDE SEQUENCE</scope>
    <source>
        <strain evidence="7">KCTC 23973</strain>
    </source>
</reference>
<evidence type="ECO:0000256" key="3">
    <source>
        <dbReference type="ARBA" id="ARBA00022729"/>
    </source>
</evidence>
<dbReference type="CDD" id="cd16016">
    <property type="entry name" value="AP-SPAP"/>
    <property type="match status" value="1"/>
</dbReference>
<feature type="chain" id="PRO_5040866361" evidence="6">
    <location>
        <begin position="36"/>
        <end position="579"/>
    </location>
</feature>
<evidence type="ECO:0000313" key="8">
    <source>
        <dbReference type="Proteomes" id="UP001139293"/>
    </source>
</evidence>
<dbReference type="Gene3D" id="3.40.720.10">
    <property type="entry name" value="Alkaline Phosphatase, subunit A"/>
    <property type="match status" value="1"/>
</dbReference>
<keyword evidence="8" id="KW-1185">Reference proteome</keyword>
<gene>
    <name evidence="7" type="ORF">L2740_14415</name>
</gene>
<keyword evidence="1 4" id="KW-0597">Phosphoprotein</keyword>
<dbReference type="GO" id="GO:0046872">
    <property type="term" value="F:metal ion binding"/>
    <property type="evidence" value="ECO:0007669"/>
    <property type="project" value="UniProtKB-KW"/>
</dbReference>
<protein>
    <submittedName>
        <fullName evidence="7">Alkaline phosphatase family protein</fullName>
    </submittedName>
</protein>
<dbReference type="PANTHER" id="PTHR10151:SF120">
    <property type="entry name" value="BIS(5'-ADENOSYL)-TRIPHOSPHATASE"/>
    <property type="match status" value="1"/>
</dbReference>
<dbReference type="EMBL" id="JAKILB010000008">
    <property type="protein sequence ID" value="MCL1139739.1"/>
    <property type="molecule type" value="Genomic_DNA"/>
</dbReference>
<organism evidence="7 8">
    <name type="scientific">Shewanella pneumatophori</name>
    <dbReference type="NCBI Taxonomy" id="314092"/>
    <lineage>
        <taxon>Bacteria</taxon>
        <taxon>Pseudomonadati</taxon>
        <taxon>Pseudomonadota</taxon>
        <taxon>Gammaproteobacteria</taxon>
        <taxon>Alteromonadales</taxon>
        <taxon>Shewanellaceae</taxon>
        <taxon>Shewanella</taxon>
    </lineage>
</organism>
<evidence type="ECO:0000313" key="7">
    <source>
        <dbReference type="EMBL" id="MCL1139739.1"/>
    </source>
</evidence>
<evidence type="ECO:0000256" key="1">
    <source>
        <dbReference type="ARBA" id="ARBA00022553"/>
    </source>
</evidence>
<sequence length="579" mass="63901">MLTLQDGVRYTSTATRLKTLTLGLAVMLMPLTAAASSEQEAPKLILQITVDQLRGDMLSRYQHRFAKGGFNYLLNSGVVYKNAQHAHANTETIVGHTTLSTGAYPANHGMVGNVWFDRSLGHSVYNIEDARYPLLSADGDVNKKTEIDPTQKTASSSGRSPMNILVSTFSDELALTHNGKAKVFGVSVKDRGAVAMAGHAGKAFWFSKKSGEFVTSAFYYQDYPEWVKRYNTGKPTAQYANQTWQLAKPQASYLFANNDDQEWEVAFPGFGRVFPHQYGARDGKYFTTFLTLSPAGDELTADFAKRLIENEAIGQDEITDYLSVSFSSTDYVGHIFGPSSLEAEDNLLHLDNTLADFLSFIDDKVGLDNTVIVLSADHGSPESPEYLQAMGIDAQYVHPKEWHSNAAIEKIKQRFKINEKDSLINKFQTPYLYLNHDTIAKYQLNTEQVQTAVADEIAKLEGVAFSATSSDINQSLLPNTHVAKLVANNHHPQRSGDIYIVFKPHYFINEFDGLSVASSHGSPWRYDTFVPLIFAGKNIESQTVTRAVETVDIATTLATIAGTKQPSGSDGKVLSEVLE</sequence>
<dbReference type="AlphaFoldDB" id="A0A9X1ZCI1"/>
<evidence type="ECO:0000256" key="5">
    <source>
        <dbReference type="PIRSR" id="PIRSR031924-51"/>
    </source>
</evidence>
<dbReference type="RefSeq" id="WP_248950827.1">
    <property type="nucleotide sequence ID" value="NZ_JAKILB010000008.1"/>
</dbReference>
<feature type="active site" description="Phosphothreonine intermediate" evidence="4">
    <location>
        <position position="92"/>
    </location>
</feature>
<proteinExistence type="predicted"/>
<dbReference type="GO" id="GO:0004035">
    <property type="term" value="F:alkaline phosphatase activity"/>
    <property type="evidence" value="ECO:0007669"/>
    <property type="project" value="InterPro"/>
</dbReference>
<dbReference type="InterPro" id="IPR026263">
    <property type="entry name" value="Alkaline_phosphatase_prok"/>
</dbReference>
<dbReference type="SUPFAM" id="SSF53649">
    <property type="entry name" value="Alkaline phosphatase-like"/>
    <property type="match status" value="1"/>
</dbReference>
<dbReference type="Pfam" id="PF01663">
    <property type="entry name" value="Phosphodiest"/>
    <property type="match status" value="1"/>
</dbReference>
<evidence type="ECO:0000256" key="6">
    <source>
        <dbReference type="SAM" id="SignalP"/>
    </source>
</evidence>
<dbReference type="InterPro" id="IPR002591">
    <property type="entry name" value="Phosphodiest/P_Trfase"/>
</dbReference>
<dbReference type="Gene3D" id="3.30.1360.150">
    <property type="match status" value="1"/>
</dbReference>
<dbReference type="PANTHER" id="PTHR10151">
    <property type="entry name" value="ECTONUCLEOTIDE PYROPHOSPHATASE/PHOSPHODIESTERASE"/>
    <property type="match status" value="1"/>
</dbReference>
<comment type="caution">
    <text evidence="7">The sequence shown here is derived from an EMBL/GenBank/DDBJ whole genome shotgun (WGS) entry which is preliminary data.</text>
</comment>